<evidence type="ECO:0000259" key="2">
    <source>
        <dbReference type="Pfam" id="PF08241"/>
    </source>
</evidence>
<dbReference type="RefSeq" id="WP_084426313.1">
    <property type="nucleotide sequence ID" value="NZ_CP042914.1"/>
</dbReference>
<organism evidence="3 4">
    <name type="scientific">Roseimaritima ulvae</name>
    <dbReference type="NCBI Taxonomy" id="980254"/>
    <lineage>
        <taxon>Bacteria</taxon>
        <taxon>Pseudomonadati</taxon>
        <taxon>Planctomycetota</taxon>
        <taxon>Planctomycetia</taxon>
        <taxon>Pirellulales</taxon>
        <taxon>Pirellulaceae</taxon>
        <taxon>Roseimaritima</taxon>
    </lineage>
</organism>
<accession>A0A5B9R2Y3</accession>
<dbReference type="CDD" id="cd02440">
    <property type="entry name" value="AdoMet_MTases"/>
    <property type="match status" value="1"/>
</dbReference>
<reference evidence="3 4" key="1">
    <citation type="submission" date="2019-08" db="EMBL/GenBank/DDBJ databases">
        <title>Deep-cultivation of Planctomycetes and their phenomic and genomic characterization uncovers novel biology.</title>
        <authorList>
            <person name="Wiegand S."/>
            <person name="Jogler M."/>
            <person name="Boedeker C."/>
            <person name="Pinto D."/>
            <person name="Vollmers J."/>
            <person name="Rivas-Marin E."/>
            <person name="Kohn T."/>
            <person name="Peeters S.H."/>
            <person name="Heuer A."/>
            <person name="Rast P."/>
            <person name="Oberbeckmann S."/>
            <person name="Bunk B."/>
            <person name="Jeske O."/>
            <person name="Meyerdierks A."/>
            <person name="Storesund J.E."/>
            <person name="Kallscheuer N."/>
            <person name="Luecker S."/>
            <person name="Lage O.M."/>
            <person name="Pohl T."/>
            <person name="Merkel B.J."/>
            <person name="Hornburger P."/>
            <person name="Mueller R.-W."/>
            <person name="Bruemmer F."/>
            <person name="Labrenz M."/>
            <person name="Spormann A.M."/>
            <person name="Op den Camp H."/>
            <person name="Overmann J."/>
            <person name="Amann R."/>
            <person name="Jetten M.S.M."/>
            <person name="Mascher T."/>
            <person name="Medema M.H."/>
            <person name="Devos D.P."/>
            <person name="Kaster A.-K."/>
            <person name="Ovreas L."/>
            <person name="Rohde M."/>
            <person name="Galperin M.Y."/>
            <person name="Jogler C."/>
        </authorList>
    </citation>
    <scope>NUCLEOTIDE SEQUENCE [LARGE SCALE GENOMIC DNA]</scope>
    <source>
        <strain evidence="3 4">UC8</strain>
    </source>
</reference>
<dbReference type="Proteomes" id="UP000325286">
    <property type="component" value="Chromosome"/>
</dbReference>
<protein>
    <submittedName>
        <fullName evidence="3">Putative methyltransferase YcgJ</fullName>
        <ecNumber evidence="3">2.1.1.-</ecNumber>
    </submittedName>
</protein>
<evidence type="ECO:0000256" key="1">
    <source>
        <dbReference type="SAM" id="MobiDB-lite"/>
    </source>
</evidence>
<dbReference type="EC" id="2.1.1.-" evidence="3"/>
<gene>
    <name evidence="3" type="primary">ycgJ_1</name>
    <name evidence="3" type="ORF">UC8_27000</name>
</gene>
<dbReference type="PANTHER" id="PTHR42912">
    <property type="entry name" value="METHYLTRANSFERASE"/>
    <property type="match status" value="1"/>
</dbReference>
<sequence>MNTTLKDSPPAKPVKPAKPAGKPTAKQANPEHSRLYSKFIPAYEALWPLIVRRRVLRSIEALNITPNAKVLEVGIGTGMSMPAYPKHAEVTGIDLSDDMLAQARVKIEREGWDHINVQPMNAQKLEFPDQSFDFVTTFHVVSVVSDPQEMMSEIARVVKPGGSVLIINHFRSENPWVAKVIDRADPFTRHLGWRTNVSYGDVVGELPLEVKVQPKSSPFSLFTILHATRLEQAA</sequence>
<dbReference type="GO" id="GO:0008757">
    <property type="term" value="F:S-adenosylmethionine-dependent methyltransferase activity"/>
    <property type="evidence" value="ECO:0007669"/>
    <property type="project" value="InterPro"/>
</dbReference>
<evidence type="ECO:0000313" key="4">
    <source>
        <dbReference type="Proteomes" id="UP000325286"/>
    </source>
</evidence>
<keyword evidence="3" id="KW-0489">Methyltransferase</keyword>
<dbReference type="PANTHER" id="PTHR42912:SF93">
    <property type="entry name" value="N6-ADENOSINE-METHYLTRANSFERASE TMT1A"/>
    <property type="match status" value="1"/>
</dbReference>
<feature type="compositionally biased region" description="Low complexity" evidence="1">
    <location>
        <begin position="17"/>
        <end position="28"/>
    </location>
</feature>
<name>A0A5B9R2Y3_9BACT</name>
<dbReference type="OrthoDB" id="9772751at2"/>
<dbReference type="KEGG" id="rul:UC8_27000"/>
<dbReference type="Pfam" id="PF08241">
    <property type="entry name" value="Methyltransf_11"/>
    <property type="match status" value="1"/>
</dbReference>
<dbReference type="InterPro" id="IPR029063">
    <property type="entry name" value="SAM-dependent_MTases_sf"/>
</dbReference>
<keyword evidence="4" id="KW-1185">Reference proteome</keyword>
<dbReference type="Gene3D" id="3.40.50.150">
    <property type="entry name" value="Vaccinia Virus protein VP39"/>
    <property type="match status" value="1"/>
</dbReference>
<dbReference type="EMBL" id="CP042914">
    <property type="protein sequence ID" value="QEG40683.1"/>
    <property type="molecule type" value="Genomic_DNA"/>
</dbReference>
<feature type="domain" description="Methyltransferase type 11" evidence="2">
    <location>
        <begin position="71"/>
        <end position="166"/>
    </location>
</feature>
<evidence type="ECO:0000313" key="3">
    <source>
        <dbReference type="EMBL" id="QEG40683.1"/>
    </source>
</evidence>
<dbReference type="InterPro" id="IPR013216">
    <property type="entry name" value="Methyltransf_11"/>
</dbReference>
<dbReference type="AlphaFoldDB" id="A0A5B9R2Y3"/>
<keyword evidence="3" id="KW-0808">Transferase</keyword>
<feature type="region of interest" description="Disordered" evidence="1">
    <location>
        <begin position="1"/>
        <end position="30"/>
    </location>
</feature>
<dbReference type="SUPFAM" id="SSF53335">
    <property type="entry name" value="S-adenosyl-L-methionine-dependent methyltransferases"/>
    <property type="match status" value="1"/>
</dbReference>
<dbReference type="GO" id="GO:0032259">
    <property type="term" value="P:methylation"/>
    <property type="evidence" value="ECO:0007669"/>
    <property type="project" value="UniProtKB-KW"/>
</dbReference>
<proteinExistence type="predicted"/>
<dbReference type="InterPro" id="IPR050508">
    <property type="entry name" value="Methyltransf_Superfamily"/>
</dbReference>